<sequence>MNRLGEMFCGVSSSWFKEVWSMLERELCNYAEKLANFIREKNFAPVAKRKPYYHMGATITDSILQAGLNYHHVVYPRVLKLLTKYPDYKTTCDFIILMQVVPLGELIAWKNSKKLQRISGLSWFLYSNGIENEDQLAKWLDIEENISQLRRVDGVGPKTVDYLKMLSGGQAIAIDRHLFVFLELAGIPHCSYQDAALIYGKAAGVLDMSQYELDKQVWLYMAKT</sequence>
<keyword evidence="2" id="KW-1185">Reference proteome</keyword>
<accession>G5GML4</accession>
<organism evidence="1 2">
    <name type="scientific">Selenomonas infelix ATCC 43532</name>
    <dbReference type="NCBI Taxonomy" id="679201"/>
    <lineage>
        <taxon>Bacteria</taxon>
        <taxon>Bacillati</taxon>
        <taxon>Bacillota</taxon>
        <taxon>Negativicutes</taxon>
        <taxon>Selenomonadales</taxon>
        <taxon>Selenomonadaceae</taxon>
        <taxon>Selenomonas</taxon>
    </lineage>
</organism>
<dbReference type="GO" id="GO:0006281">
    <property type="term" value="P:DNA repair"/>
    <property type="evidence" value="ECO:0007669"/>
    <property type="project" value="InterPro"/>
</dbReference>
<comment type="caution">
    <text evidence="1">The sequence shown here is derived from an EMBL/GenBank/DDBJ whole genome shotgun (WGS) entry which is preliminary data.</text>
</comment>
<dbReference type="GO" id="GO:0003824">
    <property type="term" value="F:catalytic activity"/>
    <property type="evidence" value="ECO:0007669"/>
    <property type="project" value="InterPro"/>
</dbReference>
<proteinExistence type="predicted"/>
<dbReference type="Proteomes" id="UP000004129">
    <property type="component" value="Unassembled WGS sequence"/>
</dbReference>
<gene>
    <name evidence="1" type="ORF">HMPREF9334_00495</name>
</gene>
<evidence type="ECO:0000313" key="1">
    <source>
        <dbReference type="EMBL" id="EHG21792.1"/>
    </source>
</evidence>
<dbReference type="HOGENOM" id="CLU_098667_0_0_9"/>
<name>G5GML4_9FIRM</name>
<evidence type="ECO:0008006" key="3">
    <source>
        <dbReference type="Google" id="ProtNLM"/>
    </source>
</evidence>
<evidence type="ECO:0000313" key="2">
    <source>
        <dbReference type="Proteomes" id="UP000004129"/>
    </source>
</evidence>
<dbReference type="eggNOG" id="COG0177">
    <property type="taxonomic scope" value="Bacteria"/>
</dbReference>
<protein>
    <recommendedName>
        <fullName evidence="3">HhH-GPD domain-containing protein</fullName>
    </recommendedName>
</protein>
<dbReference type="AlphaFoldDB" id="G5GML4"/>
<dbReference type="EMBL" id="ACZM01000004">
    <property type="protein sequence ID" value="EHG21792.1"/>
    <property type="molecule type" value="Genomic_DNA"/>
</dbReference>
<dbReference type="InterPro" id="IPR011257">
    <property type="entry name" value="DNA_glycosylase"/>
</dbReference>
<dbReference type="SUPFAM" id="SSF48150">
    <property type="entry name" value="DNA-glycosylase"/>
    <property type="match status" value="1"/>
</dbReference>
<reference evidence="1 2" key="1">
    <citation type="submission" date="2011-08" db="EMBL/GenBank/DDBJ databases">
        <title>The Genome Sequence of Selenomonas infelix ATCC 43532.</title>
        <authorList>
            <consortium name="The Broad Institute Genome Sequencing Platform"/>
            <person name="Earl A."/>
            <person name="Ward D."/>
            <person name="Feldgarden M."/>
            <person name="Gevers D."/>
            <person name="Izard J."/>
            <person name="Blanton J.M."/>
            <person name="Baranova O.V."/>
            <person name="Dewhirst F.E."/>
            <person name="Young S.K."/>
            <person name="Zeng Q."/>
            <person name="Gargeya S."/>
            <person name="Fitzgerald M."/>
            <person name="Haas B."/>
            <person name="Abouelleil A."/>
            <person name="Alvarado L."/>
            <person name="Arachchi H.M."/>
            <person name="Berlin A."/>
            <person name="Brown A."/>
            <person name="Chapman S.B."/>
            <person name="Chen Z."/>
            <person name="Dunbar C."/>
            <person name="Freedman E."/>
            <person name="Gearin G."/>
            <person name="Gellesch M."/>
            <person name="Goldberg J."/>
            <person name="Griggs A."/>
            <person name="Gujja S."/>
            <person name="Heiman D."/>
            <person name="Howarth C."/>
            <person name="Larson L."/>
            <person name="Lui A."/>
            <person name="MacDonald P.J.P."/>
            <person name="Montmayeur A."/>
            <person name="Murphy C."/>
            <person name="Neiman D."/>
            <person name="Pearson M."/>
            <person name="Priest M."/>
            <person name="Roberts A."/>
            <person name="Saif S."/>
            <person name="Shea T."/>
            <person name="Shenoy N."/>
            <person name="Sisk P."/>
            <person name="Stolte C."/>
            <person name="Sykes S."/>
            <person name="Wortman J."/>
            <person name="Nusbaum C."/>
            <person name="Birren B."/>
        </authorList>
    </citation>
    <scope>NUCLEOTIDE SEQUENCE [LARGE SCALE GENOMIC DNA]</scope>
    <source>
        <strain evidence="1 2">ATCC 43532</strain>
    </source>
</reference>
<dbReference type="STRING" id="679201.HMPREF9334_00495"/>